<feature type="compositionally biased region" description="Low complexity" evidence="3">
    <location>
        <begin position="1276"/>
        <end position="1288"/>
    </location>
</feature>
<keyword evidence="2" id="KW-1015">Disulfide bond</keyword>
<feature type="region of interest" description="Disordered" evidence="3">
    <location>
        <begin position="1022"/>
        <end position="1095"/>
    </location>
</feature>
<dbReference type="InterPro" id="IPR007110">
    <property type="entry name" value="Ig-like_dom"/>
</dbReference>
<keyword evidence="6" id="KW-1185">Reference proteome</keyword>
<dbReference type="GO" id="GO:0006955">
    <property type="term" value="P:immune response"/>
    <property type="evidence" value="ECO:0007669"/>
    <property type="project" value="TreeGrafter"/>
</dbReference>
<dbReference type="CDD" id="cd00096">
    <property type="entry name" value="Ig"/>
    <property type="match status" value="2"/>
</dbReference>
<feature type="region of interest" description="Disordered" evidence="3">
    <location>
        <begin position="1267"/>
        <end position="1296"/>
    </location>
</feature>
<dbReference type="SUPFAM" id="SSF48726">
    <property type="entry name" value="Immunoglobulin"/>
    <property type="match status" value="9"/>
</dbReference>
<feature type="compositionally biased region" description="Low complexity" evidence="3">
    <location>
        <begin position="1048"/>
        <end position="1066"/>
    </location>
</feature>
<feature type="domain" description="Ig-like" evidence="4">
    <location>
        <begin position="36"/>
        <end position="92"/>
    </location>
</feature>
<comment type="caution">
    <text evidence="5">The sequence shown here is derived from an EMBL/GenBank/DDBJ whole genome shotgun (WGS) entry which is preliminary data.</text>
</comment>
<evidence type="ECO:0000256" key="2">
    <source>
        <dbReference type="ARBA" id="ARBA00023157"/>
    </source>
</evidence>
<dbReference type="GO" id="GO:0004888">
    <property type="term" value="F:transmembrane signaling receptor activity"/>
    <property type="evidence" value="ECO:0007669"/>
    <property type="project" value="TreeGrafter"/>
</dbReference>
<evidence type="ECO:0000313" key="5">
    <source>
        <dbReference type="EMBL" id="RMB94976.1"/>
    </source>
</evidence>
<dbReference type="InterPro" id="IPR036179">
    <property type="entry name" value="Ig-like_dom_sf"/>
</dbReference>
<dbReference type="OrthoDB" id="6151406at2759"/>
<feature type="domain" description="Ig-like" evidence="4">
    <location>
        <begin position="774"/>
        <end position="850"/>
    </location>
</feature>
<organism evidence="5 6">
    <name type="scientific">Hirundo rustica rustica</name>
    <dbReference type="NCBI Taxonomy" id="333673"/>
    <lineage>
        <taxon>Eukaryota</taxon>
        <taxon>Metazoa</taxon>
        <taxon>Chordata</taxon>
        <taxon>Craniata</taxon>
        <taxon>Vertebrata</taxon>
        <taxon>Euteleostomi</taxon>
        <taxon>Archelosauria</taxon>
        <taxon>Archosauria</taxon>
        <taxon>Dinosauria</taxon>
        <taxon>Saurischia</taxon>
        <taxon>Theropoda</taxon>
        <taxon>Coelurosauria</taxon>
        <taxon>Aves</taxon>
        <taxon>Neognathae</taxon>
        <taxon>Neoaves</taxon>
        <taxon>Telluraves</taxon>
        <taxon>Australaves</taxon>
        <taxon>Passeriformes</taxon>
        <taxon>Sylvioidea</taxon>
        <taxon>Hirundinidae</taxon>
        <taxon>Hirundo</taxon>
    </lineage>
</organism>
<dbReference type="PROSITE" id="PS50835">
    <property type="entry name" value="IG_LIKE"/>
    <property type="match status" value="7"/>
</dbReference>
<feature type="region of interest" description="Disordered" evidence="3">
    <location>
        <begin position="978"/>
        <end position="998"/>
    </location>
</feature>
<feature type="region of interest" description="Disordered" evidence="3">
    <location>
        <begin position="860"/>
        <end position="881"/>
    </location>
</feature>
<evidence type="ECO:0000256" key="3">
    <source>
        <dbReference type="SAM" id="MobiDB-lite"/>
    </source>
</evidence>
<dbReference type="GO" id="GO:0007166">
    <property type="term" value="P:cell surface receptor signaling pathway"/>
    <property type="evidence" value="ECO:0007669"/>
    <property type="project" value="TreeGrafter"/>
</dbReference>
<feature type="domain" description="Ig-like" evidence="4">
    <location>
        <begin position="678"/>
        <end position="762"/>
    </location>
</feature>
<feature type="domain" description="Ig-like" evidence="4">
    <location>
        <begin position="170"/>
        <end position="264"/>
    </location>
</feature>
<dbReference type="InterPro" id="IPR050488">
    <property type="entry name" value="Ig_Fc_receptor"/>
</dbReference>
<dbReference type="STRING" id="333673.A0A3M0JJK1"/>
<dbReference type="Pfam" id="PF13927">
    <property type="entry name" value="Ig_3"/>
    <property type="match status" value="3"/>
</dbReference>
<sequence>MAGDTGMAGKVTLLLWGAQSTQLLVEPPWTPAVLWDRVTLICKGSGTAGATTWYKDGQRLGQEGRDRITVTENGTYKCDRPGSGLSPPVRVSNESLVLQVPAVTLLEGDTVTLRCQGIPNMSVTKVQIYQEDLGESLRGTKLLLSPLQLHHSGRYRCQGWVRSKQLESMPVTVTVHELFTVPVLEGPAKITEGSPLNLHCLSTPSPLRPRVPLLHLFYQDGQMVGGPQESPQLLVPAVRISHSGNYSCQVHSEGGTVQKNSTLLCVTVHMPVANVTITPGPPAHQVRAGDPMTLHCSVQVGSAPVTFTWLRDGQEVAQGSLLELGDVSVGQSGTYQCMATNQLDGHRALSPKLALEVTPQGPWNRGGVTQGQWDCRTPRVTAARKPQERAPPDPPEEGEVLYTHVVSARPMGAQTLGLTGAQSTQLLVEPPWTPAVLWDRVTLTCKGSGTAGATTWYKDGQRLGQEGRDRITVTERGTYTCDRPGSGLSPPVRVSNERLVLQVPAVTLLEGDTVTLRCRGMLDMSVTRVRFYLDEKDLGGSFRGTELLLSPLQLHHSGHYRCRGSFPFWASVSAPVTVTVHELFTVPRLDIPSEPTEGTPLNLSCLSTPSPLRPQAPLLHLFYRDGQLVGGPQESPQLLVPAVRVSHSGTYSCQVRSKVGTVQKSSARLHIRVRRVPPSGVSLWAQPPGAQVALGDRLVLNCAVAAGTGPLSFSWHRGGSGAPLGTGPRLELHHAGDNDSGHYHCRVSNGDSVAESVPLNVTVLVPVANVTITPSTLALQVRAGDPVTLHCSVHVGSAPVTFTWLHNGQEVALGPLLELGDTERRHSGTYQCMATNQLGQDGHRVFRALSPKLALEVTPQGPWNRAARKPQERAPPDPPEEGEVLYTHVVSARQMGGPYLNMGPVTKATVAVTQFAIRVNKPFTQLFGPTPPVFEGFKSLNVNDIIQWLVLLVCLFCLAFRDKGRLTWITTLIPTLENKDTAPQPAPAPQPASEINHPDWVKETHEMGQMLREYISSVVAPAAGKPSPCPDKGESDGAAAEPTDVTTVQVPAEPQGQPQPAAVAPVETKKYKVKSANPGNKDKKRGPSQPSGESEVEIITESLTYESLRNLQKDLVRQGREAYTSWLLRVWDFMGMGEQLDSGQRERFVHRDRMQEHHHRMRWKTLEEGIQKLREAAVLEVLFGRGGQHDNDPDKVRCTGKMLWNLAALGPSQYATLVAAINVEDNRETVGSVANKLRNYESTIKGPMQAQVSAIVKEFKEEMREIREEMRRDSSRVTPVRVTGPRVRAQQPPARERGYTPRADLWFFLCDHGEDMGREDRKPTSALAARVHELKERNTNRGGSTKMKVASASHDQAARYYRSEDDMRIPLKEPLPRMPRKGIMTSTRGALPLARKRHGKTERLGLCRSWYIRATGI</sequence>
<keyword evidence="1" id="KW-0732">Signal</keyword>
<proteinExistence type="predicted"/>
<dbReference type="InterPro" id="IPR003599">
    <property type="entry name" value="Ig_sub"/>
</dbReference>
<protein>
    <recommendedName>
        <fullName evidence="4">Ig-like domain-containing protein</fullName>
    </recommendedName>
</protein>
<dbReference type="SMART" id="SM00408">
    <property type="entry name" value="IGc2"/>
    <property type="match status" value="7"/>
</dbReference>
<feature type="domain" description="Ig-like" evidence="4">
    <location>
        <begin position="587"/>
        <end position="670"/>
    </location>
</feature>
<name>A0A3M0JJK1_HIRRU</name>
<dbReference type="Gene3D" id="2.60.40.10">
    <property type="entry name" value="Immunoglobulins"/>
    <property type="match status" value="9"/>
</dbReference>
<feature type="domain" description="Ig-like" evidence="4">
    <location>
        <begin position="439"/>
        <end position="495"/>
    </location>
</feature>
<gene>
    <name evidence="5" type="ORF">DUI87_28519</name>
</gene>
<dbReference type="Proteomes" id="UP000269221">
    <property type="component" value="Unassembled WGS sequence"/>
</dbReference>
<reference evidence="5 6" key="1">
    <citation type="submission" date="2018-07" db="EMBL/GenBank/DDBJ databases">
        <title>A high quality draft genome assembly of the barn swallow (H. rustica rustica).</title>
        <authorList>
            <person name="Formenti G."/>
            <person name="Chiara M."/>
            <person name="Poveda L."/>
            <person name="Francoijs K.-J."/>
            <person name="Bonisoli-Alquati A."/>
            <person name="Canova L."/>
            <person name="Gianfranceschi L."/>
            <person name="Horner D.S."/>
            <person name="Saino N."/>
        </authorList>
    </citation>
    <scope>NUCLEOTIDE SEQUENCE [LARGE SCALE GENOMIC DNA]</scope>
    <source>
        <strain evidence="5">Chelidonia</strain>
        <tissue evidence="5">Blood</tissue>
    </source>
</reference>
<dbReference type="InterPro" id="IPR003598">
    <property type="entry name" value="Ig_sub2"/>
</dbReference>
<dbReference type="GO" id="GO:0009897">
    <property type="term" value="C:external side of plasma membrane"/>
    <property type="evidence" value="ECO:0007669"/>
    <property type="project" value="TreeGrafter"/>
</dbReference>
<dbReference type="EMBL" id="QRBI01000191">
    <property type="protein sequence ID" value="RMB94976.1"/>
    <property type="molecule type" value="Genomic_DNA"/>
</dbReference>
<dbReference type="PANTHER" id="PTHR11481:SF64">
    <property type="entry name" value="FC RECEPTOR-LIKE PROTEIN 4"/>
    <property type="match status" value="1"/>
</dbReference>
<feature type="domain" description="Ig-like" evidence="4">
    <location>
        <begin position="271"/>
        <end position="350"/>
    </location>
</feature>
<dbReference type="SMART" id="SM00409">
    <property type="entry name" value="IG"/>
    <property type="match status" value="8"/>
</dbReference>
<evidence type="ECO:0000256" key="1">
    <source>
        <dbReference type="ARBA" id="ARBA00022729"/>
    </source>
</evidence>
<evidence type="ECO:0000313" key="6">
    <source>
        <dbReference type="Proteomes" id="UP000269221"/>
    </source>
</evidence>
<dbReference type="PANTHER" id="PTHR11481">
    <property type="entry name" value="IMMUNOGLOBULIN FC RECEPTOR"/>
    <property type="match status" value="1"/>
</dbReference>
<evidence type="ECO:0000259" key="4">
    <source>
        <dbReference type="PROSITE" id="PS50835"/>
    </source>
</evidence>
<dbReference type="Pfam" id="PF13895">
    <property type="entry name" value="Ig_2"/>
    <property type="match status" value="3"/>
</dbReference>
<dbReference type="InterPro" id="IPR013783">
    <property type="entry name" value="Ig-like_fold"/>
</dbReference>
<accession>A0A3M0JJK1</accession>